<keyword evidence="6" id="KW-1003">Cell membrane</keyword>
<evidence type="ECO:0000313" key="8">
    <source>
        <dbReference type="Proteomes" id="UP000001572"/>
    </source>
</evidence>
<dbReference type="EMBL" id="CP000724">
    <property type="protein sequence ID" value="ABR48389.1"/>
    <property type="molecule type" value="Genomic_DNA"/>
</dbReference>
<dbReference type="eggNOG" id="COG0730">
    <property type="taxonomic scope" value="Bacteria"/>
</dbReference>
<dbReference type="Proteomes" id="UP000001572">
    <property type="component" value="Chromosome"/>
</dbReference>
<feature type="transmembrane region" description="Helical" evidence="6">
    <location>
        <begin position="94"/>
        <end position="113"/>
    </location>
</feature>
<evidence type="ECO:0000313" key="7">
    <source>
        <dbReference type="EMBL" id="ABR48389.1"/>
    </source>
</evidence>
<dbReference type="STRING" id="293826.Amet_2231"/>
<keyword evidence="4 6" id="KW-1133">Transmembrane helix</keyword>
<evidence type="ECO:0000256" key="2">
    <source>
        <dbReference type="ARBA" id="ARBA00009142"/>
    </source>
</evidence>
<dbReference type="RefSeq" id="WP_012063365.1">
    <property type="nucleotide sequence ID" value="NC_009633.1"/>
</dbReference>
<dbReference type="OrthoDB" id="25340at2"/>
<keyword evidence="8" id="KW-1185">Reference proteome</keyword>
<dbReference type="PANTHER" id="PTHR43701:SF2">
    <property type="entry name" value="MEMBRANE TRANSPORTER PROTEIN YJNA-RELATED"/>
    <property type="match status" value="1"/>
</dbReference>
<accession>A6TQC1</accession>
<reference evidence="8" key="1">
    <citation type="journal article" date="2016" name="Genome Announc.">
        <title>Complete genome sequence of Alkaliphilus metalliredigens strain QYMF, an alkaliphilic and metal-reducing bacterium isolated from borax-contaminated leachate ponds.</title>
        <authorList>
            <person name="Hwang C."/>
            <person name="Copeland A."/>
            <person name="Lucas S."/>
            <person name="Lapidus A."/>
            <person name="Barry K."/>
            <person name="Detter J.C."/>
            <person name="Glavina Del Rio T."/>
            <person name="Hammon N."/>
            <person name="Israni S."/>
            <person name="Dalin E."/>
            <person name="Tice H."/>
            <person name="Pitluck S."/>
            <person name="Chertkov O."/>
            <person name="Brettin T."/>
            <person name="Bruce D."/>
            <person name="Han C."/>
            <person name="Schmutz J."/>
            <person name="Larimer F."/>
            <person name="Land M.L."/>
            <person name="Hauser L."/>
            <person name="Kyrpides N."/>
            <person name="Mikhailova N."/>
            <person name="Ye Q."/>
            <person name="Zhou J."/>
            <person name="Richardson P."/>
            <person name="Fields M.W."/>
        </authorList>
    </citation>
    <scope>NUCLEOTIDE SEQUENCE [LARGE SCALE GENOMIC DNA]</scope>
    <source>
        <strain evidence="8">QYMF</strain>
    </source>
</reference>
<gene>
    <name evidence="7" type="ordered locus">Amet_2231</name>
</gene>
<dbReference type="InterPro" id="IPR051598">
    <property type="entry name" value="TSUP/Inactive_protease-like"/>
</dbReference>
<comment type="similarity">
    <text evidence="2 6">Belongs to the 4-toluene sulfonate uptake permease (TSUP) (TC 2.A.102) family.</text>
</comment>
<keyword evidence="3 6" id="KW-0812">Transmembrane</keyword>
<comment type="subcellular location">
    <subcellularLocation>
        <location evidence="6">Cell membrane</location>
        <topology evidence="6">Multi-pass membrane protein</topology>
    </subcellularLocation>
    <subcellularLocation>
        <location evidence="1">Membrane</location>
        <topology evidence="1">Multi-pass membrane protein</topology>
    </subcellularLocation>
</comment>
<dbReference type="Pfam" id="PF01925">
    <property type="entry name" value="TauE"/>
    <property type="match status" value="1"/>
</dbReference>
<feature type="transmembrane region" description="Helical" evidence="6">
    <location>
        <begin position="38"/>
        <end position="57"/>
    </location>
</feature>
<dbReference type="KEGG" id="amt:Amet_2231"/>
<evidence type="ECO:0000256" key="3">
    <source>
        <dbReference type="ARBA" id="ARBA00022692"/>
    </source>
</evidence>
<feature type="transmembrane region" description="Helical" evidence="6">
    <location>
        <begin position="64"/>
        <end position="88"/>
    </location>
</feature>
<organism evidence="7 8">
    <name type="scientific">Alkaliphilus metalliredigens (strain QYMF)</name>
    <dbReference type="NCBI Taxonomy" id="293826"/>
    <lineage>
        <taxon>Bacteria</taxon>
        <taxon>Bacillati</taxon>
        <taxon>Bacillota</taxon>
        <taxon>Clostridia</taxon>
        <taxon>Peptostreptococcales</taxon>
        <taxon>Natronincolaceae</taxon>
        <taxon>Alkaliphilus</taxon>
    </lineage>
</organism>
<dbReference type="InterPro" id="IPR002781">
    <property type="entry name" value="TM_pro_TauE-like"/>
</dbReference>
<keyword evidence="5 6" id="KW-0472">Membrane</keyword>
<dbReference type="AlphaFoldDB" id="A6TQC1"/>
<evidence type="ECO:0000256" key="5">
    <source>
        <dbReference type="ARBA" id="ARBA00023136"/>
    </source>
</evidence>
<dbReference type="PANTHER" id="PTHR43701">
    <property type="entry name" value="MEMBRANE TRANSPORTER PROTEIN MJ0441-RELATED"/>
    <property type="match status" value="1"/>
</dbReference>
<dbReference type="HOGENOM" id="CLU_045498_13_1_9"/>
<name>A6TQC1_ALKMQ</name>
<protein>
    <recommendedName>
        <fullName evidence="6">Probable membrane transporter protein</fullName>
    </recommendedName>
</protein>
<evidence type="ECO:0000256" key="1">
    <source>
        <dbReference type="ARBA" id="ARBA00004141"/>
    </source>
</evidence>
<evidence type="ECO:0000256" key="4">
    <source>
        <dbReference type="ARBA" id="ARBA00022989"/>
    </source>
</evidence>
<sequence>MILFLLGLLTGAVGGMGIGGGTILIPGLIFLTELKQQSIQGVNLLMFIPVAVIAVFIHYRNGNVLLNFTIPLVSFGIFGTIIGSKIALVLPSDTLRKLFGIFLLIMGVYEFLYKGKQKSGES</sequence>
<dbReference type="GO" id="GO:0005886">
    <property type="term" value="C:plasma membrane"/>
    <property type="evidence" value="ECO:0007669"/>
    <property type="project" value="UniProtKB-SubCell"/>
</dbReference>
<proteinExistence type="inferred from homology"/>
<evidence type="ECO:0000256" key="6">
    <source>
        <dbReference type="RuleBase" id="RU363041"/>
    </source>
</evidence>